<name>A0AAD6URU7_9AGAR</name>
<sequence>GARWTKLIEATIAFEMSTIWQEEKLPLSTERPVEIGMWMKEHRKAGDYNKILPNFGERMLRWWRDIGPDFRKGPRPDDWPEEQEWPVQSKEGRDRKDFCCLLKSGNNGFLLIVQALTWW</sequence>
<dbReference type="EMBL" id="JARJCW010000140">
    <property type="protein sequence ID" value="KAJ7190914.1"/>
    <property type="molecule type" value="Genomic_DNA"/>
</dbReference>
<gene>
    <name evidence="1" type="ORF">GGX14DRAFT_340847</name>
</gene>
<proteinExistence type="predicted"/>
<evidence type="ECO:0000313" key="2">
    <source>
        <dbReference type="Proteomes" id="UP001219525"/>
    </source>
</evidence>
<protein>
    <submittedName>
        <fullName evidence="1">Uncharacterized protein</fullName>
    </submittedName>
</protein>
<dbReference type="AlphaFoldDB" id="A0AAD6URU7"/>
<organism evidence="1 2">
    <name type="scientific">Mycena pura</name>
    <dbReference type="NCBI Taxonomy" id="153505"/>
    <lineage>
        <taxon>Eukaryota</taxon>
        <taxon>Fungi</taxon>
        <taxon>Dikarya</taxon>
        <taxon>Basidiomycota</taxon>
        <taxon>Agaricomycotina</taxon>
        <taxon>Agaricomycetes</taxon>
        <taxon>Agaricomycetidae</taxon>
        <taxon>Agaricales</taxon>
        <taxon>Marasmiineae</taxon>
        <taxon>Mycenaceae</taxon>
        <taxon>Mycena</taxon>
    </lineage>
</organism>
<dbReference type="Proteomes" id="UP001219525">
    <property type="component" value="Unassembled WGS sequence"/>
</dbReference>
<feature type="non-terminal residue" evidence="1">
    <location>
        <position position="119"/>
    </location>
</feature>
<evidence type="ECO:0000313" key="1">
    <source>
        <dbReference type="EMBL" id="KAJ7190914.1"/>
    </source>
</evidence>
<keyword evidence="2" id="KW-1185">Reference proteome</keyword>
<feature type="non-terminal residue" evidence="1">
    <location>
        <position position="1"/>
    </location>
</feature>
<accession>A0AAD6URU7</accession>
<reference evidence="1" key="1">
    <citation type="submission" date="2023-03" db="EMBL/GenBank/DDBJ databases">
        <title>Massive genome expansion in bonnet fungi (Mycena s.s.) driven by repeated elements and novel gene families across ecological guilds.</title>
        <authorList>
            <consortium name="Lawrence Berkeley National Laboratory"/>
            <person name="Harder C.B."/>
            <person name="Miyauchi S."/>
            <person name="Viragh M."/>
            <person name="Kuo A."/>
            <person name="Thoen E."/>
            <person name="Andreopoulos B."/>
            <person name="Lu D."/>
            <person name="Skrede I."/>
            <person name="Drula E."/>
            <person name="Henrissat B."/>
            <person name="Morin E."/>
            <person name="Kohler A."/>
            <person name="Barry K."/>
            <person name="LaButti K."/>
            <person name="Morin E."/>
            <person name="Salamov A."/>
            <person name="Lipzen A."/>
            <person name="Mereny Z."/>
            <person name="Hegedus B."/>
            <person name="Baldrian P."/>
            <person name="Stursova M."/>
            <person name="Weitz H."/>
            <person name="Taylor A."/>
            <person name="Grigoriev I.V."/>
            <person name="Nagy L.G."/>
            <person name="Martin F."/>
            <person name="Kauserud H."/>
        </authorList>
    </citation>
    <scope>NUCLEOTIDE SEQUENCE</scope>
    <source>
        <strain evidence="1">9144</strain>
    </source>
</reference>
<comment type="caution">
    <text evidence="1">The sequence shown here is derived from an EMBL/GenBank/DDBJ whole genome shotgun (WGS) entry which is preliminary data.</text>
</comment>